<dbReference type="GO" id="GO:0016788">
    <property type="term" value="F:hydrolase activity, acting on ester bonds"/>
    <property type="evidence" value="ECO:0007669"/>
    <property type="project" value="TreeGrafter"/>
</dbReference>
<dbReference type="EMBL" id="JMTM01000065">
    <property type="protein sequence ID" value="OAZ03235.1"/>
    <property type="molecule type" value="Genomic_DNA"/>
</dbReference>
<feature type="chain" id="PRO_5008286698" evidence="3">
    <location>
        <begin position="20"/>
        <end position="334"/>
    </location>
</feature>
<evidence type="ECO:0000256" key="3">
    <source>
        <dbReference type="SAM" id="SignalP"/>
    </source>
</evidence>
<dbReference type="Gene3D" id="3.40.50.1820">
    <property type="entry name" value="alpha/beta hydrolase"/>
    <property type="match status" value="1"/>
</dbReference>
<keyword evidence="2 4" id="KW-0378">Hydrolase</keyword>
<comment type="similarity">
    <text evidence="1">Belongs to the esterase D family.</text>
</comment>
<accession>A0A199XNM6</accession>
<dbReference type="Pfam" id="PF00756">
    <property type="entry name" value="Esterase"/>
    <property type="match status" value="1"/>
</dbReference>
<gene>
    <name evidence="4" type="primary">besA</name>
    <name evidence="4" type="ORF">FLB_24810</name>
</gene>
<proteinExistence type="inferred from homology"/>
<dbReference type="AlphaFoldDB" id="A0A199XNM6"/>
<dbReference type="OrthoDB" id="9784036at2"/>
<dbReference type="InterPro" id="IPR000801">
    <property type="entry name" value="Esterase-like"/>
</dbReference>
<dbReference type="InterPro" id="IPR052558">
    <property type="entry name" value="Siderophore_Hydrolase_D"/>
</dbReference>
<evidence type="ECO:0000256" key="1">
    <source>
        <dbReference type="ARBA" id="ARBA00005622"/>
    </source>
</evidence>
<keyword evidence="5" id="KW-1185">Reference proteome</keyword>
<sequence>MKKKIFLMVMLFATRFTNANDVIGTNGFGDFKSNFKNGGIQKEEKKIFKSIKKETKKDEDTTLINPKEKKKPRVNKNEVEKKVMQSNFINQEYTVSVSVPKSYIKTKKYPVVFLVDGNIYFDIMAQTFHHYAEAAVMPEAILVGIGYKDYATTNTLRSRDFTYPKADPKEKIPLMTGGAKEFVSFINTQVVPYVDAKYSVDTTKQILMGHSLGGYFTLYALYTNLAAKNHIFTNYIAASPTAFYENNYIINAFQNANFEDNNQTQAYVTFGGLENDEFHAITTIKREDVLSQLESALKTKNGLNYSNEIFSGLAHTDTPLPTFIKALKLILKKQ</sequence>
<dbReference type="EC" id="3.1.-.-" evidence="4"/>
<dbReference type="PATRIC" id="fig|29536.5.peg.2581"/>
<dbReference type="RefSeq" id="WP_064716239.1">
    <property type="nucleotide sequence ID" value="NZ_JMTM01000065.1"/>
</dbReference>
<organism evidence="4 5">
    <name type="scientific">Flavobacterium succinicans</name>
    <dbReference type="NCBI Taxonomy" id="29536"/>
    <lineage>
        <taxon>Bacteria</taxon>
        <taxon>Pseudomonadati</taxon>
        <taxon>Bacteroidota</taxon>
        <taxon>Flavobacteriia</taxon>
        <taxon>Flavobacteriales</taxon>
        <taxon>Flavobacteriaceae</taxon>
        <taxon>Flavobacterium</taxon>
    </lineage>
</organism>
<dbReference type="InterPro" id="IPR029058">
    <property type="entry name" value="AB_hydrolase_fold"/>
</dbReference>
<dbReference type="PANTHER" id="PTHR40841:SF2">
    <property type="entry name" value="SIDEROPHORE-DEGRADING ESTERASE (EUROFUNG)"/>
    <property type="match status" value="1"/>
</dbReference>
<protein>
    <submittedName>
        <fullName evidence="4">Ferri-bacillibactin esterase BesA</fullName>
        <ecNumber evidence="4">3.1.-.-</ecNumber>
    </submittedName>
</protein>
<keyword evidence="3" id="KW-0732">Signal</keyword>
<dbReference type="SUPFAM" id="SSF53474">
    <property type="entry name" value="alpha/beta-Hydrolases"/>
    <property type="match status" value="1"/>
</dbReference>
<evidence type="ECO:0000313" key="4">
    <source>
        <dbReference type="EMBL" id="OAZ03235.1"/>
    </source>
</evidence>
<evidence type="ECO:0000256" key="2">
    <source>
        <dbReference type="ARBA" id="ARBA00022801"/>
    </source>
</evidence>
<name>A0A199XNM6_9FLAO</name>
<evidence type="ECO:0000313" key="5">
    <source>
        <dbReference type="Proteomes" id="UP000093807"/>
    </source>
</evidence>
<feature type="signal peptide" evidence="3">
    <location>
        <begin position="1"/>
        <end position="19"/>
    </location>
</feature>
<dbReference type="Proteomes" id="UP000093807">
    <property type="component" value="Unassembled WGS sequence"/>
</dbReference>
<dbReference type="PANTHER" id="PTHR40841">
    <property type="entry name" value="SIDEROPHORE TRIACETYLFUSARININE C ESTERASE"/>
    <property type="match status" value="1"/>
</dbReference>
<comment type="caution">
    <text evidence="4">The sequence shown here is derived from an EMBL/GenBank/DDBJ whole genome shotgun (WGS) entry which is preliminary data.</text>
</comment>
<reference evidence="4 5" key="1">
    <citation type="submission" date="2016-06" db="EMBL/GenBank/DDBJ databases">
        <title>Draft genome sequence of Flavobacterium succinicans strain DD5b.</title>
        <authorList>
            <person name="Poehlein A."/>
            <person name="Daniel R."/>
            <person name="Simeonova D.D."/>
        </authorList>
    </citation>
    <scope>NUCLEOTIDE SEQUENCE [LARGE SCALE GENOMIC DNA]</scope>
    <source>
        <strain evidence="4 5">DD5b</strain>
    </source>
</reference>